<reference evidence="5 6" key="1">
    <citation type="submission" date="2024-03" db="EMBL/GenBank/DDBJ databases">
        <title>Novel species of the genus Variovorax.</title>
        <authorList>
            <person name="Liu Q."/>
            <person name="Xin Y.-H."/>
        </authorList>
    </citation>
    <scope>NUCLEOTIDE SEQUENCE [LARGE SCALE GENOMIC DNA]</scope>
    <source>
        <strain evidence="5 6">KACC 18900</strain>
    </source>
</reference>
<proteinExistence type="predicted"/>
<evidence type="ECO:0000256" key="2">
    <source>
        <dbReference type="ARBA" id="ARBA00016549"/>
    </source>
</evidence>
<evidence type="ECO:0000256" key="4">
    <source>
        <dbReference type="ARBA" id="ARBA00030169"/>
    </source>
</evidence>
<dbReference type="SUPFAM" id="SSF89562">
    <property type="entry name" value="RraA-like"/>
    <property type="match status" value="1"/>
</dbReference>
<dbReference type="Gene3D" id="3.50.30.40">
    <property type="entry name" value="Ribonuclease E inhibitor RraA/RraA-like"/>
    <property type="match status" value="1"/>
</dbReference>
<dbReference type="Proteomes" id="UP001385892">
    <property type="component" value="Unassembled WGS sequence"/>
</dbReference>
<dbReference type="NCBIfam" id="NF004850">
    <property type="entry name" value="PRK06201.1"/>
    <property type="match status" value="1"/>
</dbReference>
<dbReference type="RefSeq" id="WP_340342731.1">
    <property type="nucleotide sequence ID" value="NZ_JBBKZT010000005.1"/>
</dbReference>
<organism evidence="5 6">
    <name type="scientific">Variovorax rhizosphaerae</name>
    <dbReference type="NCBI Taxonomy" id="1836200"/>
    <lineage>
        <taxon>Bacteria</taxon>
        <taxon>Pseudomonadati</taxon>
        <taxon>Pseudomonadota</taxon>
        <taxon>Betaproteobacteria</taxon>
        <taxon>Burkholderiales</taxon>
        <taxon>Comamonadaceae</taxon>
        <taxon>Variovorax</taxon>
    </lineage>
</organism>
<comment type="cofactor">
    <cofactor evidence="1">
        <name>a divalent metal cation</name>
        <dbReference type="ChEBI" id="CHEBI:60240"/>
    </cofactor>
</comment>
<dbReference type="PANTHER" id="PTHR33254">
    <property type="entry name" value="4-HYDROXY-4-METHYL-2-OXOGLUTARATE ALDOLASE 3-RELATED"/>
    <property type="match status" value="1"/>
</dbReference>
<dbReference type="PANTHER" id="PTHR33254:SF4">
    <property type="entry name" value="4-HYDROXY-4-METHYL-2-OXOGLUTARATE ALDOLASE 3-RELATED"/>
    <property type="match status" value="1"/>
</dbReference>
<comment type="caution">
    <text evidence="5">The sequence shown here is derived from an EMBL/GenBank/DDBJ whole genome shotgun (WGS) entry which is preliminary data.</text>
</comment>
<keyword evidence="6" id="KW-1185">Reference proteome</keyword>
<evidence type="ECO:0000256" key="1">
    <source>
        <dbReference type="ARBA" id="ARBA00001968"/>
    </source>
</evidence>
<name>A0ABU8WJF3_9BURK</name>
<sequence length="225" mass="23779">MQPGFQVLKRRHAVGKEWVDPFRSIPVANISDSMSRLNSGSARLRPMHAGGVLCGPAVTVKSAPGDNLMTHMALNMAVEGDVIVVDAGGDLTNAIIGERMLAYCIAKKFAGIVIHGAVRDSGWIRKQHFPVYACGVTHQGPYKNGPGEINTPISIGGMVVCPGDLVVGDEDGLVCVPRASVEALHAKAAAKFKHESETFAAIGQGDNNAAGYRAQLTRLGCFFEA</sequence>
<dbReference type="EMBL" id="JBBKZT010000005">
    <property type="protein sequence ID" value="MEJ8847606.1"/>
    <property type="molecule type" value="Genomic_DNA"/>
</dbReference>
<dbReference type="CDD" id="cd16841">
    <property type="entry name" value="RraA_family"/>
    <property type="match status" value="1"/>
</dbReference>
<accession>A0ABU8WJF3</accession>
<gene>
    <name evidence="5" type="ORF">WKW82_13185</name>
</gene>
<dbReference type="InterPro" id="IPR036704">
    <property type="entry name" value="RraA/RraA-like_sf"/>
</dbReference>
<dbReference type="InterPro" id="IPR005493">
    <property type="entry name" value="RraA/RraA-like"/>
</dbReference>
<evidence type="ECO:0000256" key="3">
    <source>
        <dbReference type="ARBA" id="ARBA00029596"/>
    </source>
</evidence>
<evidence type="ECO:0000313" key="5">
    <source>
        <dbReference type="EMBL" id="MEJ8847606.1"/>
    </source>
</evidence>
<evidence type="ECO:0000313" key="6">
    <source>
        <dbReference type="Proteomes" id="UP001385892"/>
    </source>
</evidence>
<protein>
    <recommendedName>
        <fullName evidence="2">Putative 4-hydroxy-4-methyl-2-oxoglutarate aldolase</fullName>
    </recommendedName>
    <alternativeName>
        <fullName evidence="3">Regulator of ribonuclease activity homolog</fullName>
    </alternativeName>
    <alternativeName>
        <fullName evidence="4">RraA-like protein</fullName>
    </alternativeName>
</protein>
<dbReference type="Pfam" id="PF03737">
    <property type="entry name" value="RraA-like"/>
    <property type="match status" value="1"/>
</dbReference>